<evidence type="ECO:0000313" key="3">
    <source>
        <dbReference type="Proteomes" id="UP000279236"/>
    </source>
</evidence>
<protein>
    <submittedName>
        <fullName evidence="2">Uncharacterized protein</fullName>
    </submittedName>
</protein>
<evidence type="ECO:0000313" key="2">
    <source>
        <dbReference type="EMBL" id="RSH77576.1"/>
    </source>
</evidence>
<dbReference type="Proteomes" id="UP000279236">
    <property type="component" value="Unassembled WGS sequence"/>
</dbReference>
<reference evidence="2 3" key="1">
    <citation type="submission" date="2018-11" db="EMBL/GenBank/DDBJ databases">
        <title>Genome sequence of Apiotrichum porosum DSM 27194.</title>
        <authorList>
            <person name="Aliyu H."/>
            <person name="Gorte O."/>
            <person name="Ochsenreither K."/>
        </authorList>
    </citation>
    <scope>NUCLEOTIDE SEQUENCE [LARGE SCALE GENOMIC DNA]</scope>
    <source>
        <strain evidence="2 3">DSM 27194</strain>
    </source>
</reference>
<name>A0A427XFH0_9TREE</name>
<feature type="region of interest" description="Disordered" evidence="1">
    <location>
        <begin position="239"/>
        <end position="268"/>
    </location>
</feature>
<gene>
    <name evidence="2" type="ORF">EHS24_003136</name>
</gene>
<organism evidence="2 3">
    <name type="scientific">Apiotrichum porosum</name>
    <dbReference type="NCBI Taxonomy" id="105984"/>
    <lineage>
        <taxon>Eukaryota</taxon>
        <taxon>Fungi</taxon>
        <taxon>Dikarya</taxon>
        <taxon>Basidiomycota</taxon>
        <taxon>Agaricomycotina</taxon>
        <taxon>Tremellomycetes</taxon>
        <taxon>Trichosporonales</taxon>
        <taxon>Trichosporonaceae</taxon>
        <taxon>Apiotrichum</taxon>
    </lineage>
</organism>
<feature type="compositionally biased region" description="Polar residues" evidence="1">
    <location>
        <begin position="1"/>
        <end position="15"/>
    </location>
</feature>
<sequence>MTPSPRHSSDSSATGHSPPVVVPLENRPLSLEHANISRDTHEGEDVLATFRQAWLADIDQQQAANAELATDSGEPLVAPGQLTAVYRFADHSERVFKDSSKAGLTNPIASEEATGGEGKLHSTTGGTHARLMQVETAPNIGNCNKPVPKDLPATSLDPSQQPDSAQPVNIQRATHDNAELDVTHGIPGSYYINSHVQPVSPPRGESTNGVDSRAQALETSLAAISPPRSSRKTEAQLKMLEEASEPLAPKQRRFQDAPFNKLPTVARR</sequence>
<feature type="region of interest" description="Disordered" evidence="1">
    <location>
        <begin position="99"/>
        <end position="124"/>
    </location>
</feature>
<feature type="region of interest" description="Disordered" evidence="1">
    <location>
        <begin position="1"/>
        <end position="26"/>
    </location>
</feature>
<dbReference type="EMBL" id="RSCE01000015">
    <property type="protein sequence ID" value="RSH77576.1"/>
    <property type="molecule type" value="Genomic_DNA"/>
</dbReference>
<dbReference type="AlphaFoldDB" id="A0A427XFH0"/>
<dbReference type="RefSeq" id="XP_028472723.1">
    <property type="nucleotide sequence ID" value="XM_028618835.1"/>
</dbReference>
<dbReference type="GeneID" id="39587679"/>
<comment type="caution">
    <text evidence="2">The sequence shown here is derived from an EMBL/GenBank/DDBJ whole genome shotgun (WGS) entry which is preliminary data.</text>
</comment>
<feature type="region of interest" description="Disordered" evidence="1">
    <location>
        <begin position="138"/>
        <end position="168"/>
    </location>
</feature>
<keyword evidence="3" id="KW-1185">Reference proteome</keyword>
<evidence type="ECO:0000256" key="1">
    <source>
        <dbReference type="SAM" id="MobiDB-lite"/>
    </source>
</evidence>
<accession>A0A427XFH0</accession>
<proteinExistence type="predicted"/>
<feature type="compositionally biased region" description="Polar residues" evidence="1">
    <location>
        <begin position="156"/>
        <end position="168"/>
    </location>
</feature>